<dbReference type="Proteomes" id="UP001595833">
    <property type="component" value="Unassembled WGS sequence"/>
</dbReference>
<dbReference type="RefSeq" id="WP_344035643.1">
    <property type="nucleotide sequence ID" value="NZ_BAAAKE010000003.1"/>
</dbReference>
<gene>
    <name evidence="1" type="ORF">ACFPFM_37460</name>
</gene>
<organism evidence="1 2">
    <name type="scientific">Saccharothrix xinjiangensis</name>
    <dbReference type="NCBI Taxonomy" id="204798"/>
    <lineage>
        <taxon>Bacteria</taxon>
        <taxon>Bacillati</taxon>
        <taxon>Actinomycetota</taxon>
        <taxon>Actinomycetes</taxon>
        <taxon>Pseudonocardiales</taxon>
        <taxon>Pseudonocardiaceae</taxon>
        <taxon>Saccharothrix</taxon>
    </lineage>
</organism>
<sequence>MGNESVITAILWAVGCLALLAQAALLVVVCRVTRSPVTVNVVAGSAADVVQAGSVGDGPP</sequence>
<proteinExistence type="predicted"/>
<comment type="caution">
    <text evidence="1">The sequence shown here is derived from an EMBL/GenBank/DDBJ whole genome shotgun (WGS) entry which is preliminary data.</text>
</comment>
<dbReference type="EMBL" id="JBHSJB010000042">
    <property type="protein sequence ID" value="MFC5059436.1"/>
    <property type="molecule type" value="Genomic_DNA"/>
</dbReference>
<reference evidence="2" key="1">
    <citation type="journal article" date="2019" name="Int. J. Syst. Evol. Microbiol.">
        <title>The Global Catalogue of Microorganisms (GCM) 10K type strain sequencing project: providing services to taxonomists for standard genome sequencing and annotation.</title>
        <authorList>
            <consortium name="The Broad Institute Genomics Platform"/>
            <consortium name="The Broad Institute Genome Sequencing Center for Infectious Disease"/>
            <person name="Wu L."/>
            <person name="Ma J."/>
        </authorList>
    </citation>
    <scope>NUCLEOTIDE SEQUENCE [LARGE SCALE GENOMIC DNA]</scope>
    <source>
        <strain evidence="2">KCTC 12848</strain>
    </source>
</reference>
<evidence type="ECO:0000313" key="1">
    <source>
        <dbReference type="EMBL" id="MFC5059436.1"/>
    </source>
</evidence>
<evidence type="ECO:0000313" key="2">
    <source>
        <dbReference type="Proteomes" id="UP001595833"/>
    </source>
</evidence>
<accession>A0ABV9YC01</accession>
<keyword evidence="2" id="KW-1185">Reference proteome</keyword>
<name>A0ABV9YC01_9PSEU</name>
<protein>
    <submittedName>
        <fullName evidence="1">Uncharacterized protein</fullName>
    </submittedName>
</protein>